<keyword evidence="7" id="KW-0503">Monooxygenase</keyword>
<keyword evidence="8" id="KW-0472">Membrane</keyword>
<proteinExistence type="inferred from homology"/>
<dbReference type="PANTHER" id="PTHR24305:SF187">
    <property type="entry name" value="P450, PUTATIVE (EUROFUNG)-RELATED"/>
    <property type="match status" value="1"/>
</dbReference>
<evidence type="ECO:0000313" key="10">
    <source>
        <dbReference type="Proteomes" id="UP000754883"/>
    </source>
</evidence>
<keyword evidence="6" id="KW-0408">Iron</keyword>
<dbReference type="Pfam" id="PF00067">
    <property type="entry name" value="p450"/>
    <property type="match status" value="1"/>
</dbReference>
<name>A0A9N9UYU0_9HYPO</name>
<dbReference type="GO" id="GO:0005506">
    <property type="term" value="F:iron ion binding"/>
    <property type="evidence" value="ECO:0007669"/>
    <property type="project" value="InterPro"/>
</dbReference>
<feature type="transmembrane region" description="Helical" evidence="8">
    <location>
        <begin position="6"/>
        <end position="31"/>
    </location>
</feature>
<dbReference type="GO" id="GO:0004497">
    <property type="term" value="F:monooxygenase activity"/>
    <property type="evidence" value="ECO:0007669"/>
    <property type="project" value="UniProtKB-KW"/>
</dbReference>
<evidence type="ECO:0000256" key="4">
    <source>
        <dbReference type="ARBA" id="ARBA00022723"/>
    </source>
</evidence>
<evidence type="ECO:0000256" key="5">
    <source>
        <dbReference type="ARBA" id="ARBA00023002"/>
    </source>
</evidence>
<dbReference type="OrthoDB" id="6692864at2759"/>
<dbReference type="Gene3D" id="1.10.630.10">
    <property type="entry name" value="Cytochrome P450"/>
    <property type="match status" value="1"/>
</dbReference>
<evidence type="ECO:0000313" key="9">
    <source>
        <dbReference type="EMBL" id="CAH0004332.1"/>
    </source>
</evidence>
<comment type="similarity">
    <text evidence="2">Belongs to the cytochrome P450 family.</text>
</comment>
<dbReference type="PRINTS" id="PR00385">
    <property type="entry name" value="P450"/>
</dbReference>
<sequence>MGFVHLAPLLGTMSTTQLFFLLGILTHLLYFRHGEWDLYAFHLLISFCSAQILLAAYFVACEGIAYAQAWSFSIKVSIFFLSGVYISLLTYRAAFHRLNRFPGPLAARLSNLYITILSVKRFQRHREIMRLHKRYGDIVRVGPSELSINDPALFHSIHSKSSTFTKGPWYNLMHPVVSLHMIRDHEEHSRRRKIWDKGFSSKALREYEPRVALYTEQLLKRIVCSGNQTVNVTALFNYYSFDVMGDLAFGRSFNMLRDGAAHKYMKSSHDNMLTATAFSHLVWIFPIVKKIPGLNYEHVRLQKWLTEQVEQRRQSPPTTPDIFSWLLNGFENLDCPTPQDEVNLVGDAHLVVVAGSDLTAASITCLFYQLALHPRIMAKLVTEIDQFYTKYEHPSHQGLSKLEYLNACIDESLRLYPPVPSGLQRISSPQGCHVGDLYIPGNTIVQIPSYAMYRDAKNFTLPNDFIPERWTTRPELTRDSSIYAPFSIGRIYFPLIGSKNSSFLIIRVGSYSCVGKQLGLMELRFVTSQILKHFNVNLPNDFDPNQFPDGVKDGLTIVAPDLNLAFTRRHC</sequence>
<comment type="cofactor">
    <cofactor evidence="1">
        <name>heme</name>
        <dbReference type="ChEBI" id="CHEBI:30413"/>
    </cofactor>
</comment>
<evidence type="ECO:0000256" key="6">
    <source>
        <dbReference type="ARBA" id="ARBA00023004"/>
    </source>
</evidence>
<gene>
    <name evidence="9" type="ORF">CBYS24578_00011872</name>
</gene>
<keyword evidence="3" id="KW-0349">Heme</keyword>
<evidence type="ECO:0000256" key="8">
    <source>
        <dbReference type="SAM" id="Phobius"/>
    </source>
</evidence>
<feature type="transmembrane region" description="Helical" evidence="8">
    <location>
        <begin position="38"/>
        <end position="60"/>
    </location>
</feature>
<dbReference type="InterPro" id="IPR002401">
    <property type="entry name" value="Cyt_P450_E_grp-I"/>
</dbReference>
<evidence type="ECO:0000256" key="7">
    <source>
        <dbReference type="ARBA" id="ARBA00023033"/>
    </source>
</evidence>
<evidence type="ECO:0000256" key="2">
    <source>
        <dbReference type="ARBA" id="ARBA00010617"/>
    </source>
</evidence>
<accession>A0A9N9UYU0</accession>
<dbReference type="PANTHER" id="PTHR24305">
    <property type="entry name" value="CYTOCHROME P450"/>
    <property type="match status" value="1"/>
</dbReference>
<dbReference type="AlphaFoldDB" id="A0A9N9UYU0"/>
<dbReference type="CDD" id="cd11061">
    <property type="entry name" value="CYP67-like"/>
    <property type="match status" value="1"/>
</dbReference>
<keyword evidence="8" id="KW-1133">Transmembrane helix</keyword>
<keyword evidence="8" id="KW-0812">Transmembrane</keyword>
<protein>
    <recommendedName>
        <fullName evidence="11">Cytochrome P450</fullName>
    </recommendedName>
</protein>
<dbReference type="GO" id="GO:0020037">
    <property type="term" value="F:heme binding"/>
    <property type="evidence" value="ECO:0007669"/>
    <property type="project" value="InterPro"/>
</dbReference>
<dbReference type="GO" id="GO:0016705">
    <property type="term" value="F:oxidoreductase activity, acting on paired donors, with incorporation or reduction of molecular oxygen"/>
    <property type="evidence" value="ECO:0007669"/>
    <property type="project" value="InterPro"/>
</dbReference>
<keyword evidence="4" id="KW-0479">Metal-binding</keyword>
<dbReference type="SUPFAM" id="SSF48264">
    <property type="entry name" value="Cytochrome P450"/>
    <property type="match status" value="1"/>
</dbReference>
<dbReference type="InterPro" id="IPR001128">
    <property type="entry name" value="Cyt_P450"/>
</dbReference>
<evidence type="ECO:0000256" key="1">
    <source>
        <dbReference type="ARBA" id="ARBA00001971"/>
    </source>
</evidence>
<dbReference type="EMBL" id="CABFNO020001566">
    <property type="protein sequence ID" value="CAH0004332.1"/>
    <property type="molecule type" value="Genomic_DNA"/>
</dbReference>
<organism evidence="9 10">
    <name type="scientific">Clonostachys byssicola</name>
    <dbReference type="NCBI Taxonomy" id="160290"/>
    <lineage>
        <taxon>Eukaryota</taxon>
        <taxon>Fungi</taxon>
        <taxon>Dikarya</taxon>
        <taxon>Ascomycota</taxon>
        <taxon>Pezizomycotina</taxon>
        <taxon>Sordariomycetes</taxon>
        <taxon>Hypocreomycetidae</taxon>
        <taxon>Hypocreales</taxon>
        <taxon>Bionectriaceae</taxon>
        <taxon>Clonostachys</taxon>
    </lineage>
</organism>
<dbReference type="Proteomes" id="UP000754883">
    <property type="component" value="Unassembled WGS sequence"/>
</dbReference>
<dbReference type="InterPro" id="IPR050121">
    <property type="entry name" value="Cytochrome_P450_monoxygenase"/>
</dbReference>
<evidence type="ECO:0008006" key="11">
    <source>
        <dbReference type="Google" id="ProtNLM"/>
    </source>
</evidence>
<keyword evidence="10" id="KW-1185">Reference proteome</keyword>
<dbReference type="InterPro" id="IPR036396">
    <property type="entry name" value="Cyt_P450_sf"/>
</dbReference>
<reference evidence="9" key="1">
    <citation type="submission" date="2021-10" db="EMBL/GenBank/DDBJ databases">
        <authorList>
            <person name="Piombo E."/>
        </authorList>
    </citation>
    <scope>NUCLEOTIDE SEQUENCE</scope>
</reference>
<dbReference type="PRINTS" id="PR00463">
    <property type="entry name" value="EP450I"/>
</dbReference>
<comment type="caution">
    <text evidence="9">The sequence shown here is derived from an EMBL/GenBank/DDBJ whole genome shotgun (WGS) entry which is preliminary data.</text>
</comment>
<keyword evidence="5" id="KW-0560">Oxidoreductase</keyword>
<evidence type="ECO:0000256" key="3">
    <source>
        <dbReference type="ARBA" id="ARBA00022617"/>
    </source>
</evidence>
<feature type="transmembrane region" description="Helical" evidence="8">
    <location>
        <begin position="72"/>
        <end position="91"/>
    </location>
</feature>